<dbReference type="PANTHER" id="PTHR43000">
    <property type="entry name" value="DTDP-D-GLUCOSE 4,6-DEHYDRATASE-RELATED"/>
    <property type="match status" value="1"/>
</dbReference>
<reference evidence="3 4" key="1">
    <citation type="submission" date="2018-06" db="EMBL/GenBank/DDBJ databases">
        <authorList>
            <consortium name="Pathogen Informatics"/>
            <person name="Doyle S."/>
        </authorList>
    </citation>
    <scope>NUCLEOTIDE SEQUENCE [LARGE SCALE GENOMIC DNA]</scope>
    <source>
        <strain evidence="3 4">NCTC10254</strain>
    </source>
</reference>
<keyword evidence="3" id="KW-0413">Isomerase</keyword>
<proteinExistence type="inferred from homology"/>
<evidence type="ECO:0000313" key="4">
    <source>
        <dbReference type="Proteomes" id="UP000249886"/>
    </source>
</evidence>
<name>A0A6H9XMV5_9CORY</name>
<evidence type="ECO:0000259" key="2">
    <source>
        <dbReference type="Pfam" id="PF01370"/>
    </source>
</evidence>
<dbReference type="Pfam" id="PF01370">
    <property type="entry name" value="Epimerase"/>
    <property type="match status" value="1"/>
</dbReference>
<dbReference type="EC" id="5.1.3.10" evidence="3"/>
<dbReference type="Gene3D" id="3.90.25.10">
    <property type="entry name" value="UDP-galactose 4-epimerase, domain 1"/>
    <property type="match status" value="1"/>
</dbReference>
<dbReference type="Gene3D" id="3.40.50.720">
    <property type="entry name" value="NAD(P)-binding Rossmann-like Domain"/>
    <property type="match status" value="1"/>
</dbReference>
<gene>
    <name evidence="3" type="primary">rfbE</name>
    <name evidence="3" type="ORF">NCTC10254_00624</name>
</gene>
<dbReference type="SUPFAM" id="SSF51735">
    <property type="entry name" value="NAD(P)-binding Rossmann-fold domains"/>
    <property type="match status" value="1"/>
</dbReference>
<dbReference type="GO" id="GO:0047732">
    <property type="term" value="F:CDP-abequose epimerase activity"/>
    <property type="evidence" value="ECO:0007669"/>
    <property type="project" value="UniProtKB-EC"/>
</dbReference>
<dbReference type="RefSeq" id="WP_005524258.1">
    <property type="nucleotide sequence ID" value="NZ_CP050134.2"/>
</dbReference>
<evidence type="ECO:0000313" key="3">
    <source>
        <dbReference type="EMBL" id="SPW24254.1"/>
    </source>
</evidence>
<feature type="domain" description="NAD-dependent epimerase/dehydratase" evidence="2">
    <location>
        <begin position="3"/>
        <end position="241"/>
    </location>
</feature>
<dbReference type="AlphaFoldDB" id="A0A6H9XMV5"/>
<comment type="caution">
    <text evidence="3">The sequence shown here is derived from an EMBL/GenBank/DDBJ whole genome shotgun (WGS) entry which is preliminary data.</text>
</comment>
<dbReference type="EMBL" id="UARK01000001">
    <property type="protein sequence ID" value="SPW24254.1"/>
    <property type="molecule type" value="Genomic_DNA"/>
</dbReference>
<dbReference type="InterPro" id="IPR036291">
    <property type="entry name" value="NAD(P)-bd_dom_sf"/>
</dbReference>
<dbReference type="GeneID" id="84572953"/>
<evidence type="ECO:0000256" key="1">
    <source>
        <dbReference type="ARBA" id="ARBA00007637"/>
    </source>
</evidence>
<dbReference type="InterPro" id="IPR001509">
    <property type="entry name" value="Epimerase_deHydtase"/>
</dbReference>
<comment type="similarity">
    <text evidence="1">Belongs to the NAD(P)-dependent epimerase/dehydratase family.</text>
</comment>
<protein>
    <submittedName>
        <fullName evidence="3">dTDP-glucose 4-epimerase</fullName>
        <ecNumber evidence="3">5.1.3.10</ecNumber>
    </submittedName>
</protein>
<sequence length="315" mass="34185">MHVLVTGGAGFIGSHLVDFLVAHGHSVTVFDNLSRGKMSNLDNALACGNVRVITEDLLDSDLEQLIVDTQPEVIFHLAAQIDVRRSVAEPLFDAHTNIISTIRLAEAARKNNVRKIVFTSSGGSIYGKPEQFPVTENTPIDPHSPYAAAKISGEIYLNTFRHLYGLDCSHIAPANVYGPRQDPHGEAGVVAIFAQRLLNGYPTTIFGDGGNTRDYVYVEDVVRAFYLAAGPIGGGDRFNIGTSIETSDRELHTLVARAAGAPDTPDYAPARLGDVPRSALSYQHAHDVLGWEPRVSIVEGVAKTVDYFRTTQQLH</sequence>
<organism evidence="3 4">
    <name type="scientific">Corynebacterium matruchotii</name>
    <dbReference type="NCBI Taxonomy" id="43768"/>
    <lineage>
        <taxon>Bacteria</taxon>
        <taxon>Bacillati</taxon>
        <taxon>Actinomycetota</taxon>
        <taxon>Actinomycetes</taxon>
        <taxon>Mycobacteriales</taxon>
        <taxon>Corynebacteriaceae</taxon>
        <taxon>Corynebacterium</taxon>
    </lineage>
</organism>
<dbReference type="Proteomes" id="UP000249886">
    <property type="component" value="Unassembled WGS sequence"/>
</dbReference>
<accession>A0A6H9XMV5</accession>